<sequence>MAERQRVHSLCEFTERIKGYVISYWAGDRCKHYLIDASLGHCQFFGSNQLVFPRLRDLILHHTTNPITALGQEQLLDPCPRNNSNNLFSLLPTLGQ</sequence>
<keyword evidence="2" id="KW-1185">Reference proteome</keyword>
<accession>A0ACB7TCT7</accession>
<comment type="caution">
    <text evidence="1">The sequence shown here is derived from an EMBL/GenBank/DDBJ whole genome shotgun (WGS) entry which is preliminary data.</text>
</comment>
<evidence type="ECO:0000313" key="2">
    <source>
        <dbReference type="Proteomes" id="UP000821845"/>
    </source>
</evidence>
<gene>
    <name evidence="1" type="ORF">HPB50_005914</name>
</gene>
<protein>
    <submittedName>
        <fullName evidence="1">Uncharacterized protein</fullName>
    </submittedName>
</protein>
<evidence type="ECO:0000313" key="1">
    <source>
        <dbReference type="EMBL" id="KAH6944878.1"/>
    </source>
</evidence>
<organism evidence="1 2">
    <name type="scientific">Hyalomma asiaticum</name>
    <name type="common">Tick</name>
    <dbReference type="NCBI Taxonomy" id="266040"/>
    <lineage>
        <taxon>Eukaryota</taxon>
        <taxon>Metazoa</taxon>
        <taxon>Ecdysozoa</taxon>
        <taxon>Arthropoda</taxon>
        <taxon>Chelicerata</taxon>
        <taxon>Arachnida</taxon>
        <taxon>Acari</taxon>
        <taxon>Parasitiformes</taxon>
        <taxon>Ixodida</taxon>
        <taxon>Ixodoidea</taxon>
        <taxon>Ixodidae</taxon>
        <taxon>Hyalomminae</taxon>
        <taxon>Hyalomma</taxon>
    </lineage>
</organism>
<name>A0ACB7TCT7_HYAAI</name>
<dbReference type="EMBL" id="CM023481">
    <property type="protein sequence ID" value="KAH6944878.1"/>
    <property type="molecule type" value="Genomic_DNA"/>
</dbReference>
<reference evidence="1" key="1">
    <citation type="submission" date="2020-05" db="EMBL/GenBank/DDBJ databases">
        <title>Large-scale comparative analyses of tick genomes elucidate their genetic diversity and vector capacities.</title>
        <authorList>
            <person name="Jia N."/>
            <person name="Wang J."/>
            <person name="Shi W."/>
            <person name="Du L."/>
            <person name="Sun Y."/>
            <person name="Zhan W."/>
            <person name="Jiang J."/>
            <person name="Wang Q."/>
            <person name="Zhang B."/>
            <person name="Ji P."/>
            <person name="Sakyi L.B."/>
            <person name="Cui X."/>
            <person name="Yuan T."/>
            <person name="Jiang B."/>
            <person name="Yang W."/>
            <person name="Lam T.T.-Y."/>
            <person name="Chang Q."/>
            <person name="Ding S."/>
            <person name="Wang X."/>
            <person name="Zhu J."/>
            <person name="Ruan X."/>
            <person name="Zhao L."/>
            <person name="Wei J."/>
            <person name="Que T."/>
            <person name="Du C."/>
            <person name="Cheng J."/>
            <person name="Dai P."/>
            <person name="Han X."/>
            <person name="Huang E."/>
            <person name="Gao Y."/>
            <person name="Liu J."/>
            <person name="Shao H."/>
            <person name="Ye R."/>
            <person name="Li L."/>
            <person name="Wei W."/>
            <person name="Wang X."/>
            <person name="Wang C."/>
            <person name="Yang T."/>
            <person name="Huo Q."/>
            <person name="Li W."/>
            <person name="Guo W."/>
            <person name="Chen H."/>
            <person name="Zhou L."/>
            <person name="Ni X."/>
            <person name="Tian J."/>
            <person name="Zhou Y."/>
            <person name="Sheng Y."/>
            <person name="Liu T."/>
            <person name="Pan Y."/>
            <person name="Xia L."/>
            <person name="Li J."/>
            <person name="Zhao F."/>
            <person name="Cao W."/>
        </authorList>
    </citation>
    <scope>NUCLEOTIDE SEQUENCE</scope>
    <source>
        <strain evidence="1">Hyas-2018</strain>
    </source>
</reference>
<dbReference type="Proteomes" id="UP000821845">
    <property type="component" value="Chromosome 1"/>
</dbReference>
<proteinExistence type="predicted"/>